<evidence type="ECO:0000313" key="1">
    <source>
        <dbReference type="EMBL" id="MBB6559069.1"/>
    </source>
</evidence>
<name>A0A7X0PCG1_9BURK</name>
<dbReference type="EMBL" id="JACHLK010000002">
    <property type="protein sequence ID" value="MBB6559069.1"/>
    <property type="molecule type" value="Genomic_DNA"/>
</dbReference>
<proteinExistence type="predicted"/>
<organism evidence="1 2">
    <name type="scientific">Acidovorax soli</name>
    <dbReference type="NCBI Taxonomy" id="592050"/>
    <lineage>
        <taxon>Bacteria</taxon>
        <taxon>Pseudomonadati</taxon>
        <taxon>Pseudomonadota</taxon>
        <taxon>Betaproteobacteria</taxon>
        <taxon>Burkholderiales</taxon>
        <taxon>Comamonadaceae</taxon>
        <taxon>Acidovorax</taxon>
    </lineage>
</organism>
<dbReference type="RefSeq" id="WP_184856458.1">
    <property type="nucleotide sequence ID" value="NZ_JACHLK010000002.1"/>
</dbReference>
<dbReference type="AlphaFoldDB" id="A0A7X0PCG1"/>
<dbReference type="Proteomes" id="UP000575083">
    <property type="component" value="Unassembled WGS sequence"/>
</dbReference>
<gene>
    <name evidence="1" type="ORF">HNP48_001733</name>
</gene>
<sequence length="377" mass="42556">MGIAFHQTDINIKIAKKHGKEISKLLLDKGWITEDMPFDAALAAIGWHGKSQRNMLEIDEIDVDKMTDRVRQHMQALAPFVRDGSLVRFESEESSKDYALCVFEGGQAHGYGWLGAPAKTAAAAAIGAVPQGPWNEYIHDESPSKEKLTDHRYWAVVALNLAQKIWFIASSTKSFGAKDWDQAYWIMRGCEEARTALMGERHLVFQDIQMYEKEVRETPPHLAKYEQEVKLSWLKGPRKKLAAWPLPMEADELQALLAHRETFAPGRGLPLDGQEGVFPAEVLAFFDHLRTAPWYRQISGLKKESREFNALRLSFNGLMHEMLDSADVKEALIYLHLLTSVKDTWEVITPGVGGEEVEWRAPNIHQTLARIGQLAAA</sequence>
<reference evidence="1 2" key="1">
    <citation type="submission" date="2020-08" db="EMBL/GenBank/DDBJ databases">
        <title>Functional genomics of gut bacteria from endangered species of beetles.</title>
        <authorList>
            <person name="Carlos-Shanley C."/>
        </authorList>
    </citation>
    <scope>NUCLEOTIDE SEQUENCE [LARGE SCALE GENOMIC DNA]</scope>
    <source>
        <strain evidence="1 2">S00198</strain>
    </source>
</reference>
<protein>
    <submittedName>
        <fullName evidence="1">Uncharacterized protein</fullName>
    </submittedName>
</protein>
<evidence type="ECO:0000313" key="2">
    <source>
        <dbReference type="Proteomes" id="UP000575083"/>
    </source>
</evidence>
<accession>A0A7X0PCG1</accession>
<keyword evidence="2" id="KW-1185">Reference proteome</keyword>
<comment type="caution">
    <text evidence="1">The sequence shown here is derived from an EMBL/GenBank/DDBJ whole genome shotgun (WGS) entry which is preliminary data.</text>
</comment>